<dbReference type="Proteomes" id="UP000015453">
    <property type="component" value="Unassembled WGS sequence"/>
</dbReference>
<dbReference type="GO" id="GO:0010411">
    <property type="term" value="P:xyloglucan metabolic process"/>
    <property type="evidence" value="ECO:0007669"/>
    <property type="project" value="TreeGrafter"/>
</dbReference>
<dbReference type="PANTHER" id="PTHR13533:SF48">
    <property type="entry name" value="PROTEIN REDUCED WALL ACETYLATION 2"/>
    <property type="match status" value="1"/>
</dbReference>
<protein>
    <submittedName>
        <fullName evidence="6">Uncharacterized protein</fullName>
    </submittedName>
</protein>
<dbReference type="OrthoDB" id="1932925at2759"/>
<evidence type="ECO:0000256" key="1">
    <source>
        <dbReference type="ARBA" id="ARBA00004370"/>
    </source>
</evidence>
<evidence type="ECO:0000256" key="2">
    <source>
        <dbReference type="ARBA" id="ARBA00022692"/>
    </source>
</evidence>
<sequence length="130" mass="14660">MVIYGPLTPGQVAFFIGIVPVVAAWLYSEYLEFRKHFSVTKANSDINLSELDGRNAEDDRTVLLEGGNLQSASPRDRNSTVGSYLIRFISLDEPFLLEHRLTLRAMSEFGSLLFYFYVCDRTNLLGESGK</sequence>
<proteinExistence type="predicted"/>
<dbReference type="PANTHER" id="PTHR13533">
    <property type="entry name" value="N-ACETYLNEURAMINATE 9-O-ACETYLTRANSFERASE"/>
    <property type="match status" value="1"/>
</dbReference>
<dbReference type="GO" id="GO:0045492">
    <property type="term" value="P:xylan biosynthetic process"/>
    <property type="evidence" value="ECO:0007669"/>
    <property type="project" value="TreeGrafter"/>
</dbReference>
<keyword evidence="4 5" id="KW-0472">Membrane</keyword>
<evidence type="ECO:0000313" key="7">
    <source>
        <dbReference type="Proteomes" id="UP000015453"/>
    </source>
</evidence>
<reference evidence="6 7" key="1">
    <citation type="journal article" date="2013" name="BMC Genomics">
        <title>The miniature genome of a carnivorous plant Genlisea aurea contains a low number of genes and short non-coding sequences.</title>
        <authorList>
            <person name="Leushkin E.V."/>
            <person name="Sutormin R.A."/>
            <person name="Nabieva E.R."/>
            <person name="Penin A.A."/>
            <person name="Kondrashov A.S."/>
            <person name="Logacheva M.D."/>
        </authorList>
    </citation>
    <scope>NUCLEOTIDE SEQUENCE [LARGE SCALE GENOMIC DNA]</scope>
</reference>
<feature type="non-terminal residue" evidence="6">
    <location>
        <position position="130"/>
    </location>
</feature>
<name>S8CHP6_9LAMI</name>
<evidence type="ECO:0000256" key="5">
    <source>
        <dbReference type="SAM" id="Phobius"/>
    </source>
</evidence>
<comment type="caution">
    <text evidence="6">The sequence shown here is derived from an EMBL/GenBank/DDBJ whole genome shotgun (WGS) entry which is preliminary data.</text>
</comment>
<keyword evidence="3 5" id="KW-1133">Transmembrane helix</keyword>
<keyword evidence="2 5" id="KW-0812">Transmembrane</keyword>
<evidence type="ECO:0000313" key="6">
    <source>
        <dbReference type="EMBL" id="EPS66489.1"/>
    </source>
</evidence>
<dbReference type="GO" id="GO:0016407">
    <property type="term" value="F:acetyltransferase activity"/>
    <property type="evidence" value="ECO:0007669"/>
    <property type="project" value="TreeGrafter"/>
</dbReference>
<evidence type="ECO:0000256" key="4">
    <source>
        <dbReference type="ARBA" id="ARBA00023136"/>
    </source>
</evidence>
<evidence type="ECO:0000256" key="3">
    <source>
        <dbReference type="ARBA" id="ARBA00022989"/>
    </source>
</evidence>
<keyword evidence="7" id="KW-1185">Reference proteome</keyword>
<gene>
    <name evidence="6" type="ORF">M569_08287</name>
</gene>
<dbReference type="GO" id="GO:0016020">
    <property type="term" value="C:membrane"/>
    <property type="evidence" value="ECO:0007669"/>
    <property type="project" value="UniProtKB-SubCell"/>
</dbReference>
<dbReference type="GO" id="GO:0005794">
    <property type="term" value="C:Golgi apparatus"/>
    <property type="evidence" value="ECO:0007669"/>
    <property type="project" value="UniProtKB-ARBA"/>
</dbReference>
<accession>S8CHP6</accession>
<dbReference type="AlphaFoldDB" id="S8CHP6"/>
<comment type="subcellular location">
    <subcellularLocation>
        <location evidence="1">Membrane</location>
    </subcellularLocation>
</comment>
<dbReference type="EMBL" id="AUSU01003652">
    <property type="protein sequence ID" value="EPS66489.1"/>
    <property type="molecule type" value="Genomic_DNA"/>
</dbReference>
<dbReference type="GO" id="GO:0009834">
    <property type="term" value="P:plant-type secondary cell wall biogenesis"/>
    <property type="evidence" value="ECO:0007669"/>
    <property type="project" value="TreeGrafter"/>
</dbReference>
<organism evidence="6 7">
    <name type="scientific">Genlisea aurea</name>
    <dbReference type="NCBI Taxonomy" id="192259"/>
    <lineage>
        <taxon>Eukaryota</taxon>
        <taxon>Viridiplantae</taxon>
        <taxon>Streptophyta</taxon>
        <taxon>Embryophyta</taxon>
        <taxon>Tracheophyta</taxon>
        <taxon>Spermatophyta</taxon>
        <taxon>Magnoliopsida</taxon>
        <taxon>eudicotyledons</taxon>
        <taxon>Gunneridae</taxon>
        <taxon>Pentapetalae</taxon>
        <taxon>asterids</taxon>
        <taxon>lamiids</taxon>
        <taxon>Lamiales</taxon>
        <taxon>Lentibulariaceae</taxon>
        <taxon>Genlisea</taxon>
    </lineage>
</organism>
<feature type="transmembrane region" description="Helical" evidence="5">
    <location>
        <begin position="12"/>
        <end position="31"/>
    </location>
</feature>